<keyword evidence="2" id="KW-0472">Membrane</keyword>
<sequence>MPIHRLSLRTLLHRPLPASRLLPATLPRRTLATTTPPPPPRTLEKPTKFTPPSHPSRRPRPRTYPGPTLTSEDLKRHRTKKYPNMMPGEGTFMHYFLTSRGLHLYITLTTLVLLAIFTTHQSFSKTSPFAHLLPPASTLLSSPVKFFSTYVEVFKLHTAHQSAVTAERRKQKVEDVQKRSQYRKAHGLEGEGLGGWTAKTETEAMGPAVPLDGEGQGEGERRRRPQVKKWLGIW</sequence>
<accession>A0A9P8I650</accession>
<name>A0A9P8I650_9PEZI</name>
<reference evidence="3" key="1">
    <citation type="submission" date="2021-03" db="EMBL/GenBank/DDBJ databases">
        <title>Comparative genomics and phylogenomic investigation of the class Geoglossomycetes provide insights into ecological specialization and systematics.</title>
        <authorList>
            <person name="Melie T."/>
            <person name="Pirro S."/>
            <person name="Miller A.N."/>
            <person name="Quandt A."/>
        </authorList>
    </citation>
    <scope>NUCLEOTIDE SEQUENCE</scope>
    <source>
        <strain evidence="3">GBOQ0MN5Z8</strain>
    </source>
</reference>
<keyword evidence="2" id="KW-1133">Transmembrane helix</keyword>
<evidence type="ECO:0000256" key="1">
    <source>
        <dbReference type="SAM" id="MobiDB-lite"/>
    </source>
</evidence>
<dbReference type="EMBL" id="JAGHQL010000025">
    <property type="protein sequence ID" value="KAH0543892.1"/>
    <property type="molecule type" value="Genomic_DNA"/>
</dbReference>
<evidence type="ECO:0000313" key="4">
    <source>
        <dbReference type="Proteomes" id="UP000698800"/>
    </source>
</evidence>
<feature type="region of interest" description="Disordered" evidence="1">
    <location>
        <begin position="202"/>
        <end position="234"/>
    </location>
</feature>
<dbReference type="Proteomes" id="UP000698800">
    <property type="component" value="Unassembled WGS sequence"/>
</dbReference>
<comment type="caution">
    <text evidence="3">The sequence shown here is derived from an EMBL/GenBank/DDBJ whole genome shotgun (WGS) entry which is preliminary data.</text>
</comment>
<feature type="region of interest" description="Disordered" evidence="1">
    <location>
        <begin position="22"/>
        <end position="73"/>
    </location>
</feature>
<keyword evidence="4" id="KW-1185">Reference proteome</keyword>
<feature type="transmembrane region" description="Helical" evidence="2">
    <location>
        <begin position="102"/>
        <end position="123"/>
    </location>
</feature>
<evidence type="ECO:0000256" key="2">
    <source>
        <dbReference type="SAM" id="Phobius"/>
    </source>
</evidence>
<keyword evidence="2" id="KW-0812">Transmembrane</keyword>
<dbReference type="AlphaFoldDB" id="A0A9P8I650"/>
<proteinExistence type="predicted"/>
<organism evidence="3 4">
    <name type="scientific">Glutinoglossum americanum</name>
    <dbReference type="NCBI Taxonomy" id="1670608"/>
    <lineage>
        <taxon>Eukaryota</taxon>
        <taxon>Fungi</taxon>
        <taxon>Dikarya</taxon>
        <taxon>Ascomycota</taxon>
        <taxon>Pezizomycotina</taxon>
        <taxon>Geoglossomycetes</taxon>
        <taxon>Geoglossales</taxon>
        <taxon>Geoglossaceae</taxon>
        <taxon>Glutinoglossum</taxon>
    </lineage>
</organism>
<gene>
    <name evidence="3" type="ORF">FGG08_001793</name>
</gene>
<dbReference type="OrthoDB" id="5397827at2759"/>
<evidence type="ECO:0000313" key="3">
    <source>
        <dbReference type="EMBL" id="KAH0543892.1"/>
    </source>
</evidence>
<protein>
    <submittedName>
        <fullName evidence="3">Uncharacterized protein</fullName>
    </submittedName>
</protein>
<feature type="compositionally biased region" description="Low complexity" evidence="1">
    <location>
        <begin position="22"/>
        <end position="34"/>
    </location>
</feature>